<proteinExistence type="predicted"/>
<dbReference type="EMBL" id="GBRH01194530">
    <property type="protein sequence ID" value="JAE03366.1"/>
    <property type="molecule type" value="Transcribed_RNA"/>
</dbReference>
<feature type="compositionally biased region" description="Polar residues" evidence="1">
    <location>
        <begin position="7"/>
        <end position="17"/>
    </location>
</feature>
<dbReference type="AlphaFoldDB" id="A0A0A9VBR5"/>
<reference evidence="2" key="1">
    <citation type="submission" date="2014-09" db="EMBL/GenBank/DDBJ databases">
        <authorList>
            <person name="Magalhaes I.L.F."/>
            <person name="Oliveira U."/>
            <person name="Santos F.R."/>
            <person name="Vidigal T.H.D.A."/>
            <person name="Brescovit A.D."/>
            <person name="Santos A.J."/>
        </authorList>
    </citation>
    <scope>NUCLEOTIDE SEQUENCE</scope>
    <source>
        <tissue evidence="2">Shoot tissue taken approximately 20 cm above the soil surface</tissue>
    </source>
</reference>
<name>A0A0A9VBR5_ARUDO</name>
<organism evidence="2">
    <name type="scientific">Arundo donax</name>
    <name type="common">Giant reed</name>
    <name type="synonym">Donax arundinaceus</name>
    <dbReference type="NCBI Taxonomy" id="35708"/>
    <lineage>
        <taxon>Eukaryota</taxon>
        <taxon>Viridiplantae</taxon>
        <taxon>Streptophyta</taxon>
        <taxon>Embryophyta</taxon>
        <taxon>Tracheophyta</taxon>
        <taxon>Spermatophyta</taxon>
        <taxon>Magnoliopsida</taxon>
        <taxon>Liliopsida</taxon>
        <taxon>Poales</taxon>
        <taxon>Poaceae</taxon>
        <taxon>PACMAD clade</taxon>
        <taxon>Arundinoideae</taxon>
        <taxon>Arundineae</taxon>
        <taxon>Arundo</taxon>
    </lineage>
</organism>
<evidence type="ECO:0000313" key="2">
    <source>
        <dbReference type="EMBL" id="JAE03366.1"/>
    </source>
</evidence>
<reference evidence="2" key="2">
    <citation type="journal article" date="2015" name="Data Brief">
        <title>Shoot transcriptome of the giant reed, Arundo donax.</title>
        <authorList>
            <person name="Barrero R.A."/>
            <person name="Guerrero F.D."/>
            <person name="Moolhuijzen P."/>
            <person name="Goolsby J.A."/>
            <person name="Tidwell J."/>
            <person name="Bellgard S.E."/>
            <person name="Bellgard M.I."/>
        </authorList>
    </citation>
    <scope>NUCLEOTIDE SEQUENCE</scope>
    <source>
        <tissue evidence="2">Shoot tissue taken approximately 20 cm above the soil surface</tissue>
    </source>
</reference>
<feature type="region of interest" description="Disordered" evidence="1">
    <location>
        <begin position="1"/>
        <end position="40"/>
    </location>
</feature>
<sequence>MRLAPWTLSSPSMSRPTSRARRETVSRRRNRKRRSAASGC</sequence>
<evidence type="ECO:0000256" key="1">
    <source>
        <dbReference type="SAM" id="MobiDB-lite"/>
    </source>
</evidence>
<feature type="compositionally biased region" description="Basic residues" evidence="1">
    <location>
        <begin position="27"/>
        <end position="40"/>
    </location>
</feature>
<protein>
    <submittedName>
        <fullName evidence="2">Uncharacterized protein</fullName>
    </submittedName>
</protein>
<accession>A0A0A9VBR5</accession>